<dbReference type="NCBIfam" id="TIGR01764">
    <property type="entry name" value="excise"/>
    <property type="match status" value="1"/>
</dbReference>
<evidence type="ECO:0000259" key="1">
    <source>
        <dbReference type="Pfam" id="PF12728"/>
    </source>
</evidence>
<protein>
    <submittedName>
        <fullName evidence="2">Excisionase</fullName>
    </submittedName>
</protein>
<dbReference type="EMBL" id="CP014228">
    <property type="protein sequence ID" value="AMD86872.1"/>
    <property type="molecule type" value="Genomic_DNA"/>
</dbReference>
<proteinExistence type="predicted"/>
<organism evidence="2 3">
    <name type="scientific">Actinomyces radicidentis</name>
    <dbReference type="NCBI Taxonomy" id="111015"/>
    <lineage>
        <taxon>Bacteria</taxon>
        <taxon>Bacillati</taxon>
        <taxon>Actinomycetota</taxon>
        <taxon>Actinomycetes</taxon>
        <taxon>Actinomycetales</taxon>
        <taxon>Actinomycetaceae</taxon>
        <taxon>Actinomyces</taxon>
    </lineage>
</organism>
<dbReference type="GO" id="GO:0003677">
    <property type="term" value="F:DNA binding"/>
    <property type="evidence" value="ECO:0007669"/>
    <property type="project" value="InterPro"/>
</dbReference>
<dbReference type="InterPro" id="IPR036388">
    <property type="entry name" value="WH-like_DNA-bd_sf"/>
</dbReference>
<sequence length="166" mass="18052">MTTTAAETPSTVLPPEDLEPMLDLSRFLARTDGPAALVGPDGQVVDLPAQVFDVVVDVVRAMERGKAITIAPVDQMLTTQEAADFLGVSRPTVVKLLESGRIPFVQPGASRHRRVRLEDVVAYQRQTATERASILSDMTADAVELGLYDEPADYNAALRRARHGRD</sequence>
<dbReference type="Gene3D" id="1.10.10.10">
    <property type="entry name" value="Winged helix-like DNA-binding domain superfamily/Winged helix DNA-binding domain"/>
    <property type="match status" value="1"/>
</dbReference>
<dbReference type="Pfam" id="PF12728">
    <property type="entry name" value="HTH_17"/>
    <property type="match status" value="1"/>
</dbReference>
<dbReference type="AlphaFoldDB" id="A0A0X8JDI3"/>
<dbReference type="InterPro" id="IPR041657">
    <property type="entry name" value="HTH_17"/>
</dbReference>
<dbReference type="Proteomes" id="UP000065220">
    <property type="component" value="Chromosome"/>
</dbReference>
<dbReference type="InterPro" id="IPR010093">
    <property type="entry name" value="SinI_DNA-bd"/>
</dbReference>
<dbReference type="OrthoDB" id="26212at2"/>
<feature type="domain" description="Helix-turn-helix" evidence="1">
    <location>
        <begin position="76"/>
        <end position="126"/>
    </location>
</feature>
<reference evidence="3" key="1">
    <citation type="submission" date="2016-02" db="EMBL/GenBank/DDBJ databases">
        <authorList>
            <person name="Holder M.E."/>
            <person name="Ajami N.J."/>
            <person name="Petrosino J.F."/>
        </authorList>
    </citation>
    <scope>NUCLEOTIDE SEQUENCE [LARGE SCALE GENOMIC DNA]</scope>
    <source>
        <strain evidence="3">CCUG 36733</strain>
    </source>
</reference>
<evidence type="ECO:0000313" key="2">
    <source>
        <dbReference type="EMBL" id="AMD86872.1"/>
    </source>
</evidence>
<gene>
    <name evidence="2" type="ORF">AXF14_03755</name>
</gene>
<keyword evidence="3" id="KW-1185">Reference proteome</keyword>
<dbReference type="RefSeq" id="WP_067940953.1">
    <property type="nucleotide sequence ID" value="NZ_CAUHMM010000220.1"/>
</dbReference>
<dbReference type="InterPro" id="IPR009061">
    <property type="entry name" value="DNA-bd_dom_put_sf"/>
</dbReference>
<accession>A0A0X8JDI3</accession>
<evidence type="ECO:0000313" key="3">
    <source>
        <dbReference type="Proteomes" id="UP000065220"/>
    </source>
</evidence>
<name>A0A0X8JDI3_ACTRD</name>
<dbReference type="KEGG" id="ard:AXF14_03755"/>
<dbReference type="STRING" id="111015.AXF14_03755"/>
<dbReference type="SUPFAM" id="SSF46955">
    <property type="entry name" value="Putative DNA-binding domain"/>
    <property type="match status" value="1"/>
</dbReference>